<accession>A0A7Y9YGG9</accession>
<keyword evidence="4" id="KW-1185">Reference proteome</keyword>
<evidence type="ECO:0000313" key="4">
    <source>
        <dbReference type="Proteomes" id="UP000537326"/>
    </source>
</evidence>
<feature type="region of interest" description="Disordered" evidence="1">
    <location>
        <begin position="234"/>
        <end position="258"/>
    </location>
</feature>
<dbReference type="EMBL" id="JACBZI010000001">
    <property type="protein sequence ID" value="NYI11806.1"/>
    <property type="molecule type" value="Genomic_DNA"/>
</dbReference>
<comment type="caution">
    <text evidence="3">The sequence shown here is derived from an EMBL/GenBank/DDBJ whole genome shotgun (WGS) entry which is preliminary data.</text>
</comment>
<evidence type="ECO:0000259" key="2">
    <source>
        <dbReference type="Pfam" id="PF13472"/>
    </source>
</evidence>
<reference evidence="3 4" key="1">
    <citation type="submission" date="2020-07" db="EMBL/GenBank/DDBJ databases">
        <title>Sequencing the genomes of 1000 actinobacteria strains.</title>
        <authorList>
            <person name="Klenk H.-P."/>
        </authorList>
    </citation>
    <scope>NUCLEOTIDE SEQUENCE [LARGE SCALE GENOMIC DNA]</scope>
    <source>
        <strain evidence="3 4">DSM 18248</strain>
    </source>
</reference>
<dbReference type="Pfam" id="PF13472">
    <property type="entry name" value="Lipase_GDSL_2"/>
    <property type="match status" value="1"/>
</dbReference>
<dbReference type="SUPFAM" id="SSF52266">
    <property type="entry name" value="SGNH hydrolase"/>
    <property type="match status" value="1"/>
</dbReference>
<dbReference type="Proteomes" id="UP000537326">
    <property type="component" value="Unassembled WGS sequence"/>
</dbReference>
<dbReference type="PANTHER" id="PTHR43784">
    <property type="entry name" value="GDSL-LIKE LIPASE/ACYLHYDROLASE, PUTATIVE (AFU_ORTHOLOGUE AFUA_2G00820)-RELATED"/>
    <property type="match status" value="1"/>
</dbReference>
<dbReference type="CDD" id="cd01832">
    <property type="entry name" value="SGNH_hydrolase_like_1"/>
    <property type="match status" value="1"/>
</dbReference>
<dbReference type="PANTHER" id="PTHR43784:SF2">
    <property type="entry name" value="GDSL-LIKE LIPASE_ACYLHYDROLASE, PUTATIVE (AFU_ORTHOLOGUE AFUA_2G00820)-RELATED"/>
    <property type="match status" value="1"/>
</dbReference>
<dbReference type="Gene3D" id="3.40.50.1110">
    <property type="entry name" value="SGNH hydrolase"/>
    <property type="match status" value="1"/>
</dbReference>
<organism evidence="3 4">
    <name type="scientific">Nocardioides marinus</name>
    <dbReference type="NCBI Taxonomy" id="374514"/>
    <lineage>
        <taxon>Bacteria</taxon>
        <taxon>Bacillati</taxon>
        <taxon>Actinomycetota</taxon>
        <taxon>Actinomycetes</taxon>
        <taxon>Propionibacteriales</taxon>
        <taxon>Nocardioidaceae</taxon>
        <taxon>Nocardioides</taxon>
    </lineage>
</organism>
<dbReference type="AlphaFoldDB" id="A0A7Y9YGG9"/>
<sequence length="258" mass="28796">MTFQRYVALGDSFTEGVGDPDPTRPNGVRGWADRVAEVLAERDPGFGYANLAIRGRKLLPILAEQLEPAIALEPDLVSIYAGANDILRPSVDVDMLVAAYDDGLARLAATGARLVVFTAFDPGGSATYRLLRGRFALYNELVREAADRHGATVVDFWRMREYRDWGYWDEDRMHMGPAGHQRMAVAVLDALGVPHDLPVPEPRESIEVARREQWRQHATWVRDSAAPWVHRRLTGRSSGDGLDPRWPTLARPPHHSAT</sequence>
<feature type="domain" description="SGNH hydrolase-type esterase" evidence="2">
    <location>
        <begin position="8"/>
        <end position="182"/>
    </location>
</feature>
<dbReference type="InterPro" id="IPR036514">
    <property type="entry name" value="SGNH_hydro_sf"/>
</dbReference>
<dbReference type="RefSeq" id="WP_179532442.1">
    <property type="nucleotide sequence ID" value="NZ_BAAAPP010000014.1"/>
</dbReference>
<dbReference type="InterPro" id="IPR013830">
    <property type="entry name" value="SGNH_hydro"/>
</dbReference>
<evidence type="ECO:0000313" key="3">
    <source>
        <dbReference type="EMBL" id="NYI11806.1"/>
    </source>
</evidence>
<evidence type="ECO:0000256" key="1">
    <source>
        <dbReference type="SAM" id="MobiDB-lite"/>
    </source>
</evidence>
<name>A0A7Y9YGG9_9ACTN</name>
<protein>
    <submittedName>
        <fullName evidence="3">Lysophospholipase L1-like esterase</fullName>
    </submittedName>
</protein>
<proteinExistence type="predicted"/>
<gene>
    <name evidence="3" type="ORF">BKA05_003321</name>
</gene>
<dbReference type="InterPro" id="IPR053140">
    <property type="entry name" value="GDSL_Rv0518-like"/>
</dbReference>